<sequence>MKKLIISFCALFVSTVLFAQNITTASAYFKTISEYYGTIKDYEVDFEIRIEKTESRGKLSFKAPNLLRMDYTNPEEQVICFNGDILTIYIKEPAEAVLQQQVTPGSSGSASTLSTPQGLSLMSRYYTVAYETGQNPEPLEEGSDEMVVKLILTRKSASEAFRYIKLAINNETKLIRRIEAVTPKGEEFVFDFYDYVLNQNLSEQRFVYDAPSSANNYNNFLFSE</sequence>
<accession>A0A1H9ERW7</accession>
<feature type="signal peptide" evidence="2">
    <location>
        <begin position="1"/>
        <end position="19"/>
    </location>
</feature>
<dbReference type="CDD" id="cd16325">
    <property type="entry name" value="LolA"/>
    <property type="match status" value="1"/>
</dbReference>
<keyword evidence="4" id="KW-1185">Reference proteome</keyword>
<evidence type="ECO:0000256" key="2">
    <source>
        <dbReference type="SAM" id="SignalP"/>
    </source>
</evidence>
<dbReference type="Gene3D" id="2.50.20.10">
    <property type="entry name" value="Lipoprotein localisation LolA/LolB/LppX"/>
    <property type="match status" value="1"/>
</dbReference>
<dbReference type="RefSeq" id="WP_074642492.1">
    <property type="nucleotide sequence ID" value="NZ_AP025286.1"/>
</dbReference>
<keyword evidence="1 2" id="KW-0732">Signal</keyword>
<dbReference type="eggNOG" id="COG2834">
    <property type="taxonomic scope" value="Bacteria"/>
</dbReference>
<keyword evidence="3" id="KW-0449">Lipoprotein</keyword>
<dbReference type="Proteomes" id="UP000182360">
    <property type="component" value="Unassembled WGS sequence"/>
</dbReference>
<feature type="chain" id="PRO_5010202026" evidence="2">
    <location>
        <begin position="20"/>
        <end position="224"/>
    </location>
</feature>
<organism evidence="3 4">
    <name type="scientific">Treponema bryantii</name>
    <dbReference type="NCBI Taxonomy" id="163"/>
    <lineage>
        <taxon>Bacteria</taxon>
        <taxon>Pseudomonadati</taxon>
        <taxon>Spirochaetota</taxon>
        <taxon>Spirochaetia</taxon>
        <taxon>Spirochaetales</taxon>
        <taxon>Treponemataceae</taxon>
        <taxon>Treponema</taxon>
    </lineage>
</organism>
<dbReference type="EMBL" id="FOFU01000003">
    <property type="protein sequence ID" value="SEQ28409.1"/>
    <property type="molecule type" value="Genomic_DNA"/>
</dbReference>
<gene>
    <name evidence="3" type="ORF">SAMN04487977_103258</name>
</gene>
<name>A0A1H9ERW7_9SPIR</name>
<evidence type="ECO:0000313" key="3">
    <source>
        <dbReference type="EMBL" id="SEQ28409.1"/>
    </source>
</evidence>
<dbReference type="AlphaFoldDB" id="A0A1H9ERW7"/>
<evidence type="ECO:0000313" key="4">
    <source>
        <dbReference type="Proteomes" id="UP000182360"/>
    </source>
</evidence>
<proteinExistence type="predicted"/>
<reference evidence="3 4" key="1">
    <citation type="submission" date="2016-10" db="EMBL/GenBank/DDBJ databases">
        <authorList>
            <person name="de Groot N.N."/>
        </authorList>
    </citation>
    <scope>NUCLEOTIDE SEQUENCE [LARGE SCALE GENOMIC DNA]</scope>
    <source>
        <strain evidence="3 4">B25</strain>
    </source>
</reference>
<dbReference type="PANTHER" id="PTHR35869">
    <property type="entry name" value="OUTER-MEMBRANE LIPOPROTEIN CARRIER PROTEIN"/>
    <property type="match status" value="1"/>
</dbReference>
<dbReference type="InterPro" id="IPR029046">
    <property type="entry name" value="LolA/LolB/LppX"/>
</dbReference>
<dbReference type="Pfam" id="PF03548">
    <property type="entry name" value="LolA"/>
    <property type="match status" value="1"/>
</dbReference>
<dbReference type="SUPFAM" id="SSF89392">
    <property type="entry name" value="Prokaryotic lipoproteins and lipoprotein localization factors"/>
    <property type="match status" value="1"/>
</dbReference>
<dbReference type="InterPro" id="IPR004564">
    <property type="entry name" value="OM_lipoprot_carrier_LolA-like"/>
</dbReference>
<dbReference type="STRING" id="163.SAMN04487775_105200"/>
<dbReference type="PANTHER" id="PTHR35869:SF1">
    <property type="entry name" value="OUTER-MEMBRANE LIPOPROTEIN CARRIER PROTEIN"/>
    <property type="match status" value="1"/>
</dbReference>
<dbReference type="OrthoDB" id="306521at2"/>
<protein>
    <submittedName>
        <fullName evidence="3">Outer membrane lipoprotein-sorting protein</fullName>
    </submittedName>
</protein>
<evidence type="ECO:0000256" key="1">
    <source>
        <dbReference type="ARBA" id="ARBA00022729"/>
    </source>
</evidence>